<keyword evidence="2" id="KW-1185">Reference proteome</keyword>
<dbReference type="Proteomes" id="UP001501237">
    <property type="component" value="Unassembled WGS sequence"/>
</dbReference>
<sequence length="88" mass="9426">MSEDGPHTAVQALMKLARAAGGASDVPEGWVVQQKPWGAWMAYRTPSNPLTLEQAAAGCTVSVLSHEGREDVLAQVREQVRLLEGLAE</sequence>
<evidence type="ECO:0000313" key="2">
    <source>
        <dbReference type="Proteomes" id="UP001501237"/>
    </source>
</evidence>
<evidence type="ECO:0000313" key="1">
    <source>
        <dbReference type="EMBL" id="GAA3215604.1"/>
    </source>
</evidence>
<proteinExistence type="predicted"/>
<gene>
    <name evidence="1" type="ORF">GCM10010468_37150</name>
</gene>
<organism evidence="1 2">
    <name type="scientific">Actinocorallia longicatena</name>
    <dbReference type="NCBI Taxonomy" id="111803"/>
    <lineage>
        <taxon>Bacteria</taxon>
        <taxon>Bacillati</taxon>
        <taxon>Actinomycetota</taxon>
        <taxon>Actinomycetes</taxon>
        <taxon>Streptosporangiales</taxon>
        <taxon>Thermomonosporaceae</taxon>
        <taxon>Actinocorallia</taxon>
    </lineage>
</organism>
<protein>
    <submittedName>
        <fullName evidence="1">Uncharacterized protein</fullName>
    </submittedName>
</protein>
<accession>A0ABP6QBG4</accession>
<name>A0ABP6QBG4_9ACTN</name>
<comment type="caution">
    <text evidence="1">The sequence shown here is derived from an EMBL/GenBank/DDBJ whole genome shotgun (WGS) entry which is preliminary data.</text>
</comment>
<dbReference type="RefSeq" id="WP_344829631.1">
    <property type="nucleotide sequence ID" value="NZ_BAAAUV010000008.1"/>
</dbReference>
<reference evidence="2" key="1">
    <citation type="journal article" date="2019" name="Int. J. Syst. Evol. Microbiol.">
        <title>The Global Catalogue of Microorganisms (GCM) 10K type strain sequencing project: providing services to taxonomists for standard genome sequencing and annotation.</title>
        <authorList>
            <consortium name="The Broad Institute Genomics Platform"/>
            <consortium name="The Broad Institute Genome Sequencing Center for Infectious Disease"/>
            <person name="Wu L."/>
            <person name="Ma J."/>
        </authorList>
    </citation>
    <scope>NUCLEOTIDE SEQUENCE [LARGE SCALE GENOMIC DNA]</scope>
    <source>
        <strain evidence="2">JCM 9377</strain>
    </source>
</reference>
<dbReference type="EMBL" id="BAAAUV010000008">
    <property type="protein sequence ID" value="GAA3215604.1"/>
    <property type="molecule type" value="Genomic_DNA"/>
</dbReference>